<organism evidence="4 5">
    <name type="scientific">Pullulanibacillus pueri</name>
    <dbReference type="NCBI Taxonomy" id="1437324"/>
    <lineage>
        <taxon>Bacteria</taxon>
        <taxon>Bacillati</taxon>
        <taxon>Bacillota</taxon>
        <taxon>Bacilli</taxon>
        <taxon>Bacillales</taxon>
        <taxon>Sporolactobacillaceae</taxon>
        <taxon>Pullulanibacillus</taxon>
    </lineage>
</organism>
<comment type="caution">
    <text evidence="4">The sequence shown here is derived from an EMBL/GenBank/DDBJ whole genome shotgun (WGS) entry which is preliminary data.</text>
</comment>
<dbReference type="InterPro" id="IPR015797">
    <property type="entry name" value="NUDIX_hydrolase-like_dom_sf"/>
</dbReference>
<dbReference type="PROSITE" id="PS51462">
    <property type="entry name" value="NUDIX"/>
    <property type="match status" value="1"/>
</dbReference>
<dbReference type="SUPFAM" id="SSF55811">
    <property type="entry name" value="Nudix"/>
    <property type="match status" value="1"/>
</dbReference>
<protein>
    <submittedName>
        <fullName evidence="4">DNA mismatch repair protein MutT</fullName>
    </submittedName>
</protein>
<evidence type="ECO:0000256" key="2">
    <source>
        <dbReference type="ARBA" id="ARBA00022801"/>
    </source>
</evidence>
<feature type="domain" description="Nudix hydrolase" evidence="3">
    <location>
        <begin position="2"/>
        <end position="139"/>
    </location>
</feature>
<dbReference type="EMBL" id="BMFV01000033">
    <property type="protein sequence ID" value="GGH86506.1"/>
    <property type="molecule type" value="Genomic_DNA"/>
</dbReference>
<dbReference type="Proteomes" id="UP000656813">
    <property type="component" value="Unassembled WGS sequence"/>
</dbReference>
<name>A0A8J2ZZQ3_9BACL</name>
<gene>
    <name evidence="4" type="ORF">GCM10007096_34370</name>
</gene>
<dbReference type="CDD" id="cd18880">
    <property type="entry name" value="NUDIX_ADPRase"/>
    <property type="match status" value="1"/>
</dbReference>
<keyword evidence="5" id="KW-1185">Reference proteome</keyword>
<reference evidence="4" key="2">
    <citation type="submission" date="2020-09" db="EMBL/GenBank/DDBJ databases">
        <authorList>
            <person name="Sun Q."/>
            <person name="Zhou Y."/>
        </authorList>
    </citation>
    <scope>NUCLEOTIDE SEQUENCE</scope>
    <source>
        <strain evidence="4">CGMCC 1.12777</strain>
    </source>
</reference>
<keyword evidence="2" id="KW-0378">Hydrolase</keyword>
<proteinExistence type="predicted"/>
<comment type="cofactor">
    <cofactor evidence="1">
        <name>Mg(2+)</name>
        <dbReference type="ChEBI" id="CHEBI:18420"/>
    </cofactor>
</comment>
<dbReference type="PANTHER" id="PTHR43046:SF14">
    <property type="entry name" value="MUTT_NUDIX FAMILY PROTEIN"/>
    <property type="match status" value="1"/>
</dbReference>
<dbReference type="InterPro" id="IPR000086">
    <property type="entry name" value="NUDIX_hydrolase_dom"/>
</dbReference>
<evidence type="ECO:0000259" key="3">
    <source>
        <dbReference type="PROSITE" id="PS51462"/>
    </source>
</evidence>
<dbReference type="Gene3D" id="3.90.79.10">
    <property type="entry name" value="Nucleoside Triphosphate Pyrophosphohydrolase"/>
    <property type="match status" value="1"/>
</dbReference>
<dbReference type="Pfam" id="PF00293">
    <property type="entry name" value="NUDIX"/>
    <property type="match status" value="1"/>
</dbReference>
<sequence length="153" mass="17916">MPIRNSAKAIIINEGKILLTKNQDEDGYFYLCPGGGQEQGEALKTTVSRECMEEIGEQVTIGDLCFVRDYIGKNHEHSFDFDVHRVEFYFLCSLENKLNFERKPTNPDHHQIGIEWVHFNQINQYRVYPKQLIRHIKKHFNGEKTQVYVGDIN</sequence>
<evidence type="ECO:0000313" key="4">
    <source>
        <dbReference type="EMBL" id="GGH86506.1"/>
    </source>
</evidence>
<evidence type="ECO:0000313" key="5">
    <source>
        <dbReference type="Proteomes" id="UP000656813"/>
    </source>
</evidence>
<reference evidence="4" key="1">
    <citation type="journal article" date="2014" name="Int. J. Syst. Evol. Microbiol.">
        <title>Complete genome sequence of Corynebacterium casei LMG S-19264T (=DSM 44701T), isolated from a smear-ripened cheese.</title>
        <authorList>
            <consortium name="US DOE Joint Genome Institute (JGI-PGF)"/>
            <person name="Walter F."/>
            <person name="Albersmeier A."/>
            <person name="Kalinowski J."/>
            <person name="Ruckert C."/>
        </authorList>
    </citation>
    <scope>NUCLEOTIDE SEQUENCE</scope>
    <source>
        <strain evidence="4">CGMCC 1.12777</strain>
    </source>
</reference>
<accession>A0A8J2ZZQ3</accession>
<dbReference type="PANTHER" id="PTHR43046">
    <property type="entry name" value="GDP-MANNOSE MANNOSYL HYDROLASE"/>
    <property type="match status" value="1"/>
</dbReference>
<dbReference type="AlphaFoldDB" id="A0A8J2ZZQ3"/>
<evidence type="ECO:0000256" key="1">
    <source>
        <dbReference type="ARBA" id="ARBA00001946"/>
    </source>
</evidence>
<dbReference type="GO" id="GO:0016787">
    <property type="term" value="F:hydrolase activity"/>
    <property type="evidence" value="ECO:0007669"/>
    <property type="project" value="UniProtKB-KW"/>
</dbReference>